<evidence type="ECO:0000313" key="2">
    <source>
        <dbReference type="EMBL" id="MBP1475940.1"/>
    </source>
</evidence>
<name>A0ABS4DSB8_9GAMM</name>
<dbReference type="EMBL" id="JAGJRS010000034">
    <property type="protein sequence ID" value="MBP1475940.1"/>
    <property type="molecule type" value="Genomic_DNA"/>
</dbReference>
<feature type="region of interest" description="Disordered" evidence="1">
    <location>
        <begin position="16"/>
        <end position="42"/>
    </location>
</feature>
<keyword evidence="3" id="KW-1185">Reference proteome</keyword>
<feature type="compositionally biased region" description="Basic and acidic residues" evidence="1">
    <location>
        <begin position="31"/>
        <end position="42"/>
    </location>
</feature>
<evidence type="ECO:0000313" key="3">
    <source>
        <dbReference type="Proteomes" id="UP000823790"/>
    </source>
</evidence>
<feature type="compositionally biased region" description="Polar residues" evidence="1">
    <location>
        <begin position="16"/>
        <end position="28"/>
    </location>
</feature>
<dbReference type="RefSeq" id="WP_209623316.1">
    <property type="nucleotide sequence ID" value="NZ_JAGJRS010000034.1"/>
</dbReference>
<gene>
    <name evidence="2" type="ORF">J7I44_16700</name>
</gene>
<dbReference type="Proteomes" id="UP000823790">
    <property type="component" value="Unassembled WGS sequence"/>
</dbReference>
<sequence>MIAGFVNTSQGRIDSQVHQASGFDSTQAMHLEGEQRPDPEGDKLYSQVIALTSTVQQTSRRMAGTRLIDSDQTSISYPLQLTYRIATHVENTDGWYADYKRTNVTVLQGRVMDGDHY</sequence>
<organism evidence="2 3">
    <name type="scientific">Frateuria flava</name>
    <dbReference type="NCBI Taxonomy" id="2821489"/>
    <lineage>
        <taxon>Bacteria</taxon>
        <taxon>Pseudomonadati</taxon>
        <taxon>Pseudomonadota</taxon>
        <taxon>Gammaproteobacteria</taxon>
        <taxon>Lysobacterales</taxon>
        <taxon>Rhodanobacteraceae</taxon>
        <taxon>Frateuria</taxon>
    </lineage>
</organism>
<comment type="caution">
    <text evidence="2">The sequence shown here is derived from an EMBL/GenBank/DDBJ whole genome shotgun (WGS) entry which is preliminary data.</text>
</comment>
<reference evidence="2 3" key="1">
    <citation type="submission" date="2021-04" db="EMBL/GenBank/DDBJ databases">
        <authorList>
            <person name="Huq M.A."/>
        </authorList>
    </citation>
    <scope>NUCLEOTIDE SEQUENCE [LARGE SCALE GENOMIC DNA]</scope>
    <source>
        <strain evidence="2 3">MAH-13</strain>
    </source>
</reference>
<proteinExistence type="predicted"/>
<accession>A0ABS4DSB8</accession>
<protein>
    <submittedName>
        <fullName evidence="2">Uncharacterized protein</fullName>
    </submittedName>
</protein>
<evidence type="ECO:0000256" key="1">
    <source>
        <dbReference type="SAM" id="MobiDB-lite"/>
    </source>
</evidence>